<evidence type="ECO:0000256" key="1">
    <source>
        <dbReference type="SAM" id="MobiDB-lite"/>
    </source>
</evidence>
<accession>A0ABQ9XUS9</accession>
<dbReference type="EMBL" id="JARBJD010000069">
    <property type="protein sequence ID" value="KAK2955237.1"/>
    <property type="molecule type" value="Genomic_DNA"/>
</dbReference>
<feature type="compositionally biased region" description="Basic and acidic residues" evidence="1">
    <location>
        <begin position="1681"/>
        <end position="1693"/>
    </location>
</feature>
<organism evidence="2 3">
    <name type="scientific">Blattamonas nauphoetae</name>
    <dbReference type="NCBI Taxonomy" id="2049346"/>
    <lineage>
        <taxon>Eukaryota</taxon>
        <taxon>Metamonada</taxon>
        <taxon>Preaxostyla</taxon>
        <taxon>Oxymonadida</taxon>
        <taxon>Blattamonas</taxon>
    </lineage>
</organism>
<dbReference type="Proteomes" id="UP001281761">
    <property type="component" value="Unassembled WGS sequence"/>
</dbReference>
<feature type="region of interest" description="Disordered" evidence="1">
    <location>
        <begin position="1658"/>
        <end position="1693"/>
    </location>
</feature>
<name>A0ABQ9XUS9_9EUKA</name>
<proteinExistence type="predicted"/>
<evidence type="ECO:0008006" key="4">
    <source>
        <dbReference type="Google" id="ProtNLM"/>
    </source>
</evidence>
<reference evidence="2 3" key="1">
    <citation type="journal article" date="2022" name="bioRxiv">
        <title>Genomics of Preaxostyla Flagellates Illuminates Evolutionary Transitions and the Path Towards Mitochondrial Loss.</title>
        <authorList>
            <person name="Novak L.V.F."/>
            <person name="Treitli S.C."/>
            <person name="Pyrih J."/>
            <person name="Halakuc P."/>
            <person name="Pipaliya S.V."/>
            <person name="Vacek V."/>
            <person name="Brzon O."/>
            <person name="Soukal P."/>
            <person name="Eme L."/>
            <person name="Dacks J.B."/>
            <person name="Karnkowska A."/>
            <person name="Elias M."/>
            <person name="Hampl V."/>
        </authorList>
    </citation>
    <scope>NUCLEOTIDE SEQUENCE [LARGE SCALE GENOMIC DNA]</scope>
    <source>
        <strain evidence="2">NAU3</strain>
        <tissue evidence="2">Gut</tissue>
    </source>
</reference>
<sequence>MKTGLRQEWVEVMEEMDGKGEDEVRRGELLEWKRWMGKGEDEVRRGELLEWKSEMEKRWGRQRSTEEALEVAECWTSRTDPLDVDVREGRKKSGKTKREGDEVKRKKCTTLLPLISPPVCTTADEAQRRFWSLSPTIPQLMTSCPVTRPTANPNRTRGKDEIAVGGLQPTLHKPTPRRAQQGGPNTDTAHLATCHVISAVAAILAECTRVGIVAVAHSMRWCCLMSTRTAGTLPSQSSQYHQTMAVLEGVRETLAGEGNLLNNTRAEQLDCSPFLNWSENDSPSENEKTIVFRSLIATVKSQPVFDVNLEAKAVEFITSATPQFTKSADAFLNSFGRDTADSLVNFVQSIGVLISSTSQVIITTAMKIIRILFWTCSTKVRLDLIKADLIPQLINILNPLSLSFTEAADIHVHLLRIIRISLRLAFTSGLTRLGIEDDDDKKDVYETILQHGVVPSEKNGPEPAIFSSLSPTTPQLMTSCPVTRPTANPNRTRGKDEIAVGGLQPTLHKPTPRRAQQGGPNTDTAHLATCHVISAVAAILAECTRVGIVAVAHSMRWCCLMSTRTAGTLPSQSSQYHQTMAVLEGVRETLAGEGNLLNNTRAEQHNRIGTGGVEWETGTKVDLYLQEASDLGAAESETGSSSHSDVWALGIVLHWLLFGEPPFKGQNPVKLIREISTFKATSIKNTSGEEERALLMRMLDPFLYSVQNPRTRVTSSQRCSFGLFRCLVNTPSGVWRLKDADDKEHSDKAKKAEKRHHSEKEKWKNQLEMEKNAHKQTADKLKDAENELRSKDREQNEKLEKERNAGRQEQEKVLHLEAELKTERSTNCSLKKELRKCHKTNIRWKETPHSSGLRSTATLASSPTTQPTVGRSQIGAAAIELFDQTRWTVSGNVFTKLKFADTSLVTFEFGAVVARLSLTIRKGPTCNLAVGMISSHAGSKTLPQYFPWLKGGAGWDLDPTRRYVMQREKMRNGGSACLEGREGQHGMTQPVFFTNIPVPFRFAVYFHQKNDAVEIESVEVVSEPQMVGGTIAFPMDEQSRTHKNTLSAARADLSSPQLPYSVDDGHFMNWSEDQSESVHEPAVVYRSLVATMKLQPELCVSLEAKAAKFLKSVNPQNRTSADAFVSSHGRTTGESLTNFIQSIVVLISSPHHAITTAVMKMLCNLIWSCTTKFRLALLKADLIPLIIISLNPQSLSFAETEELQINLMSSIECSLYLMTPHRHGKVEIDDDNERQAVYETVLQQVIVPSEKNRSEPATVSRRLWLLLDNKHCFRVIFVVSGITTRLYFPERFQFSLATLNGWSLSSPSPPLSPCSCLFSHASVARDINPVSTETVLFSDCCAPRHSPAIRHHQNCAHHSPAARLEHQHPHSLDCLPPLTIVVDSSERQTNRNTASSSPTNPFFSALSRLSSATDTLFEWNAISAHYFMTVCGGKSCGREGFGRKRQRPCSLASNSDNSLAVFVQSVVVLVSSTSQVIIKASMKMVEILTHNCSAQQRFALVKADLIPQLIISLDPQSLSFDEAVDIHIDLIHILTASFSFTFPDTLATLKIPDCDEQQSVHETVLHQVLIPSEKYICHLCVNRFSIIDHRLCESSLSLLTQLITISPKIPVFSRQSRSMVATLSFSSTATLALLVDGWLEGDDLWEFANNPSSTTVLDSSEKLALQHPSSSPPTKPSSFSTRREMKRDAKEEL</sequence>
<feature type="region of interest" description="Disordered" evidence="1">
    <location>
        <begin position="142"/>
        <end position="185"/>
    </location>
</feature>
<evidence type="ECO:0000313" key="2">
    <source>
        <dbReference type="EMBL" id="KAK2955237.1"/>
    </source>
</evidence>
<feature type="compositionally biased region" description="Polar residues" evidence="1">
    <location>
        <begin position="849"/>
        <end position="870"/>
    </location>
</feature>
<dbReference type="SUPFAM" id="SSF56112">
    <property type="entry name" value="Protein kinase-like (PK-like)"/>
    <property type="match status" value="1"/>
</dbReference>
<dbReference type="InterPro" id="IPR011009">
    <property type="entry name" value="Kinase-like_dom_sf"/>
</dbReference>
<evidence type="ECO:0000313" key="3">
    <source>
        <dbReference type="Proteomes" id="UP001281761"/>
    </source>
</evidence>
<feature type="region of interest" description="Disordered" evidence="1">
    <location>
        <begin position="477"/>
        <end position="522"/>
    </location>
</feature>
<feature type="region of interest" description="Disordered" evidence="1">
    <location>
        <begin position="841"/>
        <end position="870"/>
    </location>
</feature>
<protein>
    <recommendedName>
        <fullName evidence="4">Protein kinase domain-containing protein</fullName>
    </recommendedName>
</protein>
<comment type="caution">
    <text evidence="2">The sequence shown here is derived from an EMBL/GenBank/DDBJ whole genome shotgun (WGS) entry which is preliminary data.</text>
</comment>
<feature type="compositionally biased region" description="Polar residues" evidence="1">
    <location>
        <begin position="477"/>
        <end position="491"/>
    </location>
</feature>
<gene>
    <name evidence="2" type="ORF">BLNAU_9789</name>
</gene>
<keyword evidence="3" id="KW-1185">Reference proteome</keyword>
<dbReference type="Gene3D" id="1.10.510.10">
    <property type="entry name" value="Transferase(Phosphotransferase) domain 1"/>
    <property type="match status" value="1"/>
</dbReference>
<feature type="compositionally biased region" description="Polar residues" evidence="1">
    <location>
        <begin position="142"/>
        <end position="155"/>
    </location>
</feature>
<feature type="region of interest" description="Disordered" evidence="1">
    <location>
        <begin position="739"/>
        <end position="818"/>
    </location>
</feature>